<reference evidence="3" key="1">
    <citation type="submission" date="2022-11" db="UniProtKB">
        <authorList>
            <consortium name="WormBaseParasite"/>
        </authorList>
    </citation>
    <scope>IDENTIFICATION</scope>
</reference>
<evidence type="ECO:0000313" key="2">
    <source>
        <dbReference type="Proteomes" id="UP000887578"/>
    </source>
</evidence>
<dbReference type="AlphaFoldDB" id="A0A914PVR6"/>
<accession>A0A914PVR6</accession>
<dbReference type="WBParaSite" id="PDA_v2.g22855.t1">
    <property type="protein sequence ID" value="PDA_v2.g22855.t1"/>
    <property type="gene ID" value="PDA_v2.g22855"/>
</dbReference>
<proteinExistence type="predicted"/>
<sequence length="82" mass="8989">MSKKQHQPSQPNTVGKDIPGALKGNRDNEGVISGNYVGRPGNAKPDYNPHTPNPKPVADWTKGSLKKSREEAKERKEAAQKK</sequence>
<organism evidence="2 3">
    <name type="scientific">Panagrolaimus davidi</name>
    <dbReference type="NCBI Taxonomy" id="227884"/>
    <lineage>
        <taxon>Eukaryota</taxon>
        <taxon>Metazoa</taxon>
        <taxon>Ecdysozoa</taxon>
        <taxon>Nematoda</taxon>
        <taxon>Chromadorea</taxon>
        <taxon>Rhabditida</taxon>
        <taxon>Tylenchina</taxon>
        <taxon>Panagrolaimomorpha</taxon>
        <taxon>Panagrolaimoidea</taxon>
        <taxon>Panagrolaimidae</taxon>
        <taxon>Panagrolaimus</taxon>
    </lineage>
</organism>
<dbReference type="Proteomes" id="UP000887578">
    <property type="component" value="Unplaced"/>
</dbReference>
<protein>
    <submittedName>
        <fullName evidence="3">Uncharacterized protein</fullName>
    </submittedName>
</protein>
<name>A0A914PVR6_9BILA</name>
<evidence type="ECO:0000313" key="3">
    <source>
        <dbReference type="WBParaSite" id="PDA_v2.g22855.t1"/>
    </source>
</evidence>
<evidence type="ECO:0000256" key="1">
    <source>
        <dbReference type="SAM" id="MobiDB-lite"/>
    </source>
</evidence>
<keyword evidence="2" id="KW-1185">Reference proteome</keyword>
<feature type="compositionally biased region" description="Basic and acidic residues" evidence="1">
    <location>
        <begin position="67"/>
        <end position="82"/>
    </location>
</feature>
<feature type="region of interest" description="Disordered" evidence="1">
    <location>
        <begin position="1"/>
        <end position="82"/>
    </location>
</feature>